<proteinExistence type="predicted"/>
<keyword evidence="3" id="KW-1185">Reference proteome</keyword>
<reference evidence="3" key="1">
    <citation type="submission" date="2024-07" db="EMBL/GenBank/DDBJ databases">
        <title>Two chromosome-level genome assemblies of Korean endemic species Abeliophyllum distichum and Forsythia ovata (Oleaceae).</title>
        <authorList>
            <person name="Jang H."/>
        </authorList>
    </citation>
    <scope>NUCLEOTIDE SEQUENCE [LARGE SCALE GENOMIC DNA]</scope>
</reference>
<evidence type="ECO:0008006" key="4">
    <source>
        <dbReference type="Google" id="ProtNLM"/>
    </source>
</evidence>
<dbReference type="Proteomes" id="UP001604336">
    <property type="component" value="Unassembled WGS sequence"/>
</dbReference>
<feature type="region of interest" description="Disordered" evidence="1">
    <location>
        <begin position="1"/>
        <end position="26"/>
    </location>
</feature>
<gene>
    <name evidence="2" type="ORF">Adt_43632</name>
</gene>
<organism evidence="2 3">
    <name type="scientific">Abeliophyllum distichum</name>
    <dbReference type="NCBI Taxonomy" id="126358"/>
    <lineage>
        <taxon>Eukaryota</taxon>
        <taxon>Viridiplantae</taxon>
        <taxon>Streptophyta</taxon>
        <taxon>Embryophyta</taxon>
        <taxon>Tracheophyta</taxon>
        <taxon>Spermatophyta</taxon>
        <taxon>Magnoliopsida</taxon>
        <taxon>eudicotyledons</taxon>
        <taxon>Gunneridae</taxon>
        <taxon>Pentapetalae</taxon>
        <taxon>asterids</taxon>
        <taxon>lamiids</taxon>
        <taxon>Lamiales</taxon>
        <taxon>Oleaceae</taxon>
        <taxon>Forsythieae</taxon>
        <taxon>Abeliophyllum</taxon>
    </lineage>
</organism>
<feature type="compositionally biased region" description="Basic and acidic residues" evidence="1">
    <location>
        <begin position="1"/>
        <end position="10"/>
    </location>
</feature>
<evidence type="ECO:0000256" key="1">
    <source>
        <dbReference type="SAM" id="MobiDB-lite"/>
    </source>
</evidence>
<protein>
    <recommendedName>
        <fullName evidence="4">Ribosomal protein S14</fullName>
    </recommendedName>
</protein>
<comment type="caution">
    <text evidence="2">The sequence shown here is derived from an EMBL/GenBank/DDBJ whole genome shotgun (WGS) entry which is preliminary data.</text>
</comment>
<dbReference type="AlphaFoldDB" id="A0ABD1P8L5"/>
<accession>A0ABD1P8L5</accession>
<dbReference type="EMBL" id="JBFOLK010000014">
    <property type="protein sequence ID" value="KAL2460212.1"/>
    <property type="molecule type" value="Genomic_DNA"/>
</dbReference>
<name>A0ABD1P8L5_9LAMI</name>
<sequence>MVKIQPDSRRWRTNISENRKKKRRFQLKKVKIQSDLRQWQTNISENSQKKEDFSSNKLDSFALPVLRAGERTGTQRRFLNFRFTAGQKLDGKENSKIAGKMGLNRESTQWRKW</sequence>
<evidence type="ECO:0000313" key="3">
    <source>
        <dbReference type="Proteomes" id="UP001604336"/>
    </source>
</evidence>
<evidence type="ECO:0000313" key="2">
    <source>
        <dbReference type="EMBL" id="KAL2460212.1"/>
    </source>
</evidence>